<name>A0A0A8T986_9ACTN</name>
<dbReference type="RefSeq" id="WP_013161534.1">
    <property type="nucleotide sequence ID" value="NZ_CCYQ01000019.1"/>
</dbReference>
<dbReference type="Pfam" id="PF13565">
    <property type="entry name" value="HTH_32"/>
    <property type="match status" value="1"/>
</dbReference>
<dbReference type="Proteomes" id="UP000250080">
    <property type="component" value="Chromosome I"/>
</dbReference>
<reference evidence="2 3" key="1">
    <citation type="submission" date="2016-09" db="EMBL/GenBank/DDBJ databases">
        <authorList>
            <person name="Laine KS P."/>
        </authorList>
    </citation>
    <scope>NUCLEOTIDE SEQUENCE [LARGE SCALE GENOMIC DNA]</scope>
    <source>
        <strain evidence="2">PFRJS-23</strain>
    </source>
</reference>
<dbReference type="OrthoDB" id="52928at2"/>
<proteinExistence type="predicted"/>
<dbReference type="OMA" id="WRWVHEL"/>
<evidence type="ECO:0000313" key="3">
    <source>
        <dbReference type="Proteomes" id="UP000250080"/>
    </source>
</evidence>
<gene>
    <name evidence="2" type="ORF">PFR_JS23_600</name>
</gene>
<evidence type="ECO:0000313" key="2">
    <source>
        <dbReference type="EMBL" id="SCQ76295.1"/>
    </source>
</evidence>
<dbReference type="InterPro" id="IPR009057">
    <property type="entry name" value="Homeodomain-like_sf"/>
</dbReference>
<dbReference type="SUPFAM" id="SSF46689">
    <property type="entry name" value="Homeodomain-like"/>
    <property type="match status" value="1"/>
</dbReference>
<evidence type="ECO:0000256" key="1">
    <source>
        <dbReference type="SAM" id="MobiDB-lite"/>
    </source>
</evidence>
<feature type="compositionally biased region" description="Polar residues" evidence="1">
    <location>
        <begin position="190"/>
        <end position="200"/>
    </location>
</feature>
<organism evidence="2 3">
    <name type="scientific">Propionibacterium freudenreichii</name>
    <dbReference type="NCBI Taxonomy" id="1744"/>
    <lineage>
        <taxon>Bacteria</taxon>
        <taxon>Bacillati</taxon>
        <taxon>Actinomycetota</taxon>
        <taxon>Actinomycetes</taxon>
        <taxon>Propionibacteriales</taxon>
        <taxon>Propionibacteriaceae</taxon>
        <taxon>Propionibacterium</taxon>
    </lineage>
</organism>
<feature type="compositionally biased region" description="Low complexity" evidence="1">
    <location>
        <begin position="157"/>
        <end position="174"/>
    </location>
</feature>
<feature type="region of interest" description="Disordered" evidence="1">
    <location>
        <begin position="111"/>
        <end position="206"/>
    </location>
</feature>
<protein>
    <submittedName>
        <fullName evidence="2">Transposase for IS3514b</fullName>
    </submittedName>
</protein>
<dbReference type="AlphaFoldDB" id="A0A0A8T986"/>
<sequence length="206" mass="22867">MSKARLIVLAVTQRQQTQAEVARRYRVSWRWVHELIRRYEQGGWDAIEPRSRRPRSNSAATAEPVRARILALRRVLTDSGLDAGPVTIAWHLEHEHPRAPSTSTIRRILHKADLITPEPKKRPKSSIHRFEADQPNETWQSDFPPQAGGAPTTGRWPTAATSRSSTGSTTTPGYCSPPPPTAASPPHLSWTASPRTSPPTGHQPPP</sequence>
<accession>A0A0A8T986</accession>
<dbReference type="EMBL" id="LT618793">
    <property type="protein sequence ID" value="SCQ76295.1"/>
    <property type="molecule type" value="Genomic_DNA"/>
</dbReference>